<dbReference type="Proteomes" id="UP000249723">
    <property type="component" value="Unassembled WGS sequence"/>
</dbReference>
<reference evidence="4" key="1">
    <citation type="submission" date="2016-10" db="EMBL/GenBank/DDBJ databases">
        <authorList>
            <person name="Jeantristanb JTB J.-T."/>
            <person name="Ricardo R."/>
        </authorList>
    </citation>
    <scope>NUCLEOTIDE SEQUENCE [LARGE SCALE GENOMIC DNA]</scope>
</reference>
<gene>
    <name evidence="3" type="ORF">BZ3500_MVSOF-1268-A1-R1_CHR11-3G03533</name>
</gene>
<dbReference type="OrthoDB" id="10428313at2759"/>
<proteinExistence type="predicted"/>
<keyword evidence="2" id="KW-0812">Transmembrane</keyword>
<dbReference type="AlphaFoldDB" id="A0A2X0KMQ5"/>
<feature type="transmembrane region" description="Helical" evidence="2">
    <location>
        <begin position="70"/>
        <end position="88"/>
    </location>
</feature>
<name>A0A2X0KMQ5_9BASI</name>
<evidence type="ECO:0000313" key="4">
    <source>
        <dbReference type="Proteomes" id="UP000249723"/>
    </source>
</evidence>
<feature type="compositionally biased region" description="Low complexity" evidence="1">
    <location>
        <begin position="34"/>
        <end position="47"/>
    </location>
</feature>
<sequence>MIMLGLGSPRAANSLRHGMTSGSIRATPALAHRPVMQAQQVQQPQRRTYVESVGGPGSNTPRKMIDDNRAIMLGLAAGGLGLVWYLMYGGGPNSVTPPPTSPSDATIPRPPIDAGSSGPAPGPLSTSGR</sequence>
<accession>A0A2X0KMQ5</accession>
<dbReference type="EMBL" id="FMWP01000060">
    <property type="protein sequence ID" value="SCZ94999.1"/>
    <property type="molecule type" value="Genomic_DNA"/>
</dbReference>
<organism evidence="3 4">
    <name type="scientific">Microbotryum saponariae</name>
    <dbReference type="NCBI Taxonomy" id="289078"/>
    <lineage>
        <taxon>Eukaryota</taxon>
        <taxon>Fungi</taxon>
        <taxon>Dikarya</taxon>
        <taxon>Basidiomycota</taxon>
        <taxon>Pucciniomycotina</taxon>
        <taxon>Microbotryomycetes</taxon>
        <taxon>Microbotryales</taxon>
        <taxon>Microbotryaceae</taxon>
        <taxon>Microbotryum</taxon>
    </lineage>
</organism>
<evidence type="ECO:0000256" key="1">
    <source>
        <dbReference type="SAM" id="MobiDB-lite"/>
    </source>
</evidence>
<keyword evidence="4" id="KW-1185">Reference proteome</keyword>
<feature type="region of interest" description="Disordered" evidence="1">
    <location>
        <begin position="34"/>
        <end position="64"/>
    </location>
</feature>
<feature type="region of interest" description="Disordered" evidence="1">
    <location>
        <begin position="91"/>
        <end position="129"/>
    </location>
</feature>
<evidence type="ECO:0000256" key="2">
    <source>
        <dbReference type="SAM" id="Phobius"/>
    </source>
</evidence>
<evidence type="ECO:0000313" key="3">
    <source>
        <dbReference type="EMBL" id="SCZ94999.1"/>
    </source>
</evidence>
<keyword evidence="2" id="KW-0472">Membrane</keyword>
<protein>
    <submittedName>
        <fullName evidence="3">BZ3500_MvSof-1268-A1-R1_Chr11-3g03533 protein</fullName>
    </submittedName>
</protein>
<keyword evidence="2" id="KW-1133">Transmembrane helix</keyword>